<evidence type="ECO:0000313" key="2">
    <source>
        <dbReference type="EMBL" id="TKR89053.1"/>
    </source>
</evidence>
<dbReference type="Proteomes" id="UP000298663">
    <property type="component" value="Unassembled WGS sequence"/>
</dbReference>
<evidence type="ECO:0000256" key="1">
    <source>
        <dbReference type="SAM" id="Phobius"/>
    </source>
</evidence>
<organism evidence="2 3">
    <name type="scientific">Steinernema carpocapsae</name>
    <name type="common">Entomopathogenic nematode</name>
    <dbReference type="NCBI Taxonomy" id="34508"/>
    <lineage>
        <taxon>Eukaryota</taxon>
        <taxon>Metazoa</taxon>
        <taxon>Ecdysozoa</taxon>
        <taxon>Nematoda</taxon>
        <taxon>Chromadorea</taxon>
        <taxon>Rhabditida</taxon>
        <taxon>Tylenchina</taxon>
        <taxon>Panagrolaimomorpha</taxon>
        <taxon>Strongyloidoidea</taxon>
        <taxon>Steinernematidae</taxon>
        <taxon>Steinernema</taxon>
    </lineage>
</organism>
<dbReference type="AlphaFoldDB" id="A0A4U5P0A9"/>
<sequence>MGLFCLASKRRADQGPISTSTIPVQLFYNPQSTIPKPISTSTITCLRPPVLPRLFFGPPCKSLPPAPGPHFHLQHLSKSVVSRLLDSNGRLFRYSFDSFALSSATPTMRMVLLACTLLAAFFVASGIRCFQGKTVTEAALITESTKVQVACPTTEYCFFIMLNETQSNQTMIFACGDGPEIEEIDGGEHCTEEGDFPVEENTDDLFNVSTSAVPPSTVSVSTPNSSIPSLFSVSLRSCCMSDLCNISPYAHFQTEELAKKNKARRESEAAKNTNTKKTTETVTSNGSVTLFCVFWVSSVIVAVFAFYVQ</sequence>
<feature type="transmembrane region" description="Helical" evidence="1">
    <location>
        <begin position="110"/>
        <end position="127"/>
    </location>
</feature>
<reference evidence="2 3" key="2">
    <citation type="journal article" date="2019" name="G3 (Bethesda)">
        <title>Hybrid Assembly of the Genome of the Entomopathogenic Nematode Steinernema carpocapsae Identifies the X-Chromosome.</title>
        <authorList>
            <person name="Serra L."/>
            <person name="Macchietto M."/>
            <person name="Macias-Munoz A."/>
            <person name="McGill C.J."/>
            <person name="Rodriguez I.M."/>
            <person name="Rodriguez B."/>
            <person name="Murad R."/>
            <person name="Mortazavi A."/>
        </authorList>
    </citation>
    <scope>NUCLEOTIDE SEQUENCE [LARGE SCALE GENOMIC DNA]</scope>
    <source>
        <strain evidence="2 3">ALL</strain>
    </source>
</reference>
<comment type="caution">
    <text evidence="2">The sequence shown here is derived from an EMBL/GenBank/DDBJ whole genome shotgun (WGS) entry which is preliminary data.</text>
</comment>
<keyword evidence="1" id="KW-1133">Transmembrane helix</keyword>
<proteinExistence type="predicted"/>
<name>A0A4U5P0A9_STECR</name>
<reference evidence="2 3" key="1">
    <citation type="journal article" date="2015" name="Genome Biol.">
        <title>Comparative genomics of Steinernema reveals deeply conserved gene regulatory networks.</title>
        <authorList>
            <person name="Dillman A.R."/>
            <person name="Macchietto M."/>
            <person name="Porter C.F."/>
            <person name="Rogers A."/>
            <person name="Williams B."/>
            <person name="Antoshechkin I."/>
            <person name="Lee M.M."/>
            <person name="Goodwin Z."/>
            <person name="Lu X."/>
            <person name="Lewis E.E."/>
            <person name="Goodrich-Blair H."/>
            <person name="Stock S.P."/>
            <person name="Adams B.J."/>
            <person name="Sternberg P.W."/>
            <person name="Mortazavi A."/>
        </authorList>
    </citation>
    <scope>NUCLEOTIDE SEQUENCE [LARGE SCALE GENOMIC DNA]</scope>
    <source>
        <strain evidence="2 3">ALL</strain>
    </source>
</reference>
<keyword evidence="1" id="KW-0472">Membrane</keyword>
<dbReference type="EMBL" id="AZBU02000003">
    <property type="protein sequence ID" value="TKR89053.1"/>
    <property type="molecule type" value="Genomic_DNA"/>
</dbReference>
<keyword evidence="1" id="KW-0812">Transmembrane</keyword>
<protein>
    <submittedName>
        <fullName evidence="2">Uncharacterized protein</fullName>
    </submittedName>
</protein>
<accession>A0A4U5P0A9</accession>
<gene>
    <name evidence="2" type="ORF">L596_013213</name>
</gene>
<evidence type="ECO:0000313" key="3">
    <source>
        <dbReference type="Proteomes" id="UP000298663"/>
    </source>
</evidence>
<feature type="transmembrane region" description="Helical" evidence="1">
    <location>
        <begin position="288"/>
        <end position="308"/>
    </location>
</feature>
<keyword evidence="3" id="KW-1185">Reference proteome</keyword>